<feature type="transmembrane region" description="Helical" evidence="5">
    <location>
        <begin position="62"/>
        <end position="80"/>
    </location>
</feature>
<proteinExistence type="predicted"/>
<dbReference type="Proteomes" id="UP000179934">
    <property type="component" value="Unassembled WGS sequence"/>
</dbReference>
<dbReference type="InterPro" id="IPR051533">
    <property type="entry name" value="WaaL-like"/>
</dbReference>
<dbReference type="AlphaFoldDB" id="A0A1S2CYU9"/>
<feature type="transmembrane region" description="Helical" evidence="5">
    <location>
        <begin position="92"/>
        <end position="109"/>
    </location>
</feature>
<keyword evidence="3 5" id="KW-1133">Transmembrane helix</keyword>
<dbReference type="RefSeq" id="WP_042018448.1">
    <property type="nucleotide sequence ID" value="NZ_CDBW01000004.1"/>
</dbReference>
<keyword evidence="7" id="KW-0436">Ligase</keyword>
<feature type="transmembrane region" description="Helical" evidence="5">
    <location>
        <begin position="331"/>
        <end position="349"/>
    </location>
</feature>
<dbReference type="GeneID" id="58920820"/>
<feature type="transmembrane region" description="Helical" evidence="5">
    <location>
        <begin position="356"/>
        <end position="379"/>
    </location>
</feature>
<keyword evidence="2 5" id="KW-0812">Transmembrane</keyword>
<feature type="transmembrane region" description="Helical" evidence="5">
    <location>
        <begin position="34"/>
        <end position="50"/>
    </location>
</feature>
<dbReference type="PANTHER" id="PTHR37422">
    <property type="entry name" value="TEICHURONIC ACID BIOSYNTHESIS PROTEIN TUAE"/>
    <property type="match status" value="1"/>
</dbReference>
<evidence type="ECO:0000313" key="8">
    <source>
        <dbReference type="Proteomes" id="UP000179934"/>
    </source>
</evidence>
<evidence type="ECO:0000259" key="6">
    <source>
        <dbReference type="Pfam" id="PF04932"/>
    </source>
</evidence>
<dbReference type="InterPro" id="IPR007016">
    <property type="entry name" value="O-antigen_ligase-rel_domated"/>
</dbReference>
<comment type="subcellular location">
    <subcellularLocation>
        <location evidence="1">Membrane</location>
        <topology evidence="1">Multi-pass membrane protein</topology>
    </subcellularLocation>
</comment>
<evidence type="ECO:0000256" key="4">
    <source>
        <dbReference type="ARBA" id="ARBA00023136"/>
    </source>
</evidence>
<evidence type="ECO:0000256" key="1">
    <source>
        <dbReference type="ARBA" id="ARBA00004141"/>
    </source>
</evidence>
<dbReference type="PANTHER" id="PTHR37422:SF17">
    <property type="entry name" value="O-ANTIGEN LIGASE"/>
    <property type="match status" value="1"/>
</dbReference>
<feature type="transmembrane region" description="Helical" evidence="5">
    <location>
        <begin position="114"/>
        <end position="131"/>
    </location>
</feature>
<evidence type="ECO:0000256" key="5">
    <source>
        <dbReference type="SAM" id="Phobius"/>
    </source>
</evidence>
<feature type="transmembrane region" description="Helical" evidence="5">
    <location>
        <begin position="12"/>
        <end position="28"/>
    </location>
</feature>
<evidence type="ECO:0000256" key="3">
    <source>
        <dbReference type="ARBA" id="ARBA00022989"/>
    </source>
</evidence>
<dbReference type="EMBL" id="MKFU01000008">
    <property type="protein sequence ID" value="OHY93884.1"/>
    <property type="molecule type" value="Genomic_DNA"/>
</dbReference>
<dbReference type="Pfam" id="PF04932">
    <property type="entry name" value="Wzy_C"/>
    <property type="match status" value="1"/>
</dbReference>
<organism evidence="7 8">
    <name type="scientific">Aeromonas sobria</name>
    <dbReference type="NCBI Taxonomy" id="646"/>
    <lineage>
        <taxon>Bacteria</taxon>
        <taxon>Pseudomonadati</taxon>
        <taxon>Pseudomonadota</taxon>
        <taxon>Gammaproteobacteria</taxon>
        <taxon>Aeromonadales</taxon>
        <taxon>Aeromonadaceae</taxon>
        <taxon>Aeromonas</taxon>
    </lineage>
</organism>
<protein>
    <submittedName>
        <fullName evidence="7">Ligase</fullName>
    </submittedName>
</protein>
<feature type="transmembrane region" description="Helical" evidence="5">
    <location>
        <begin position="199"/>
        <end position="215"/>
    </location>
</feature>
<gene>
    <name evidence="7" type="ORF">BJD16_11355</name>
</gene>
<dbReference type="STRING" id="646.BJD16_11355"/>
<evidence type="ECO:0000313" key="7">
    <source>
        <dbReference type="EMBL" id="OHY93884.1"/>
    </source>
</evidence>
<dbReference type="GO" id="GO:0016020">
    <property type="term" value="C:membrane"/>
    <property type="evidence" value="ECO:0007669"/>
    <property type="project" value="UniProtKB-SubCell"/>
</dbReference>
<evidence type="ECO:0000256" key="2">
    <source>
        <dbReference type="ARBA" id="ARBA00022692"/>
    </source>
</evidence>
<comment type="caution">
    <text evidence="7">The sequence shown here is derived from an EMBL/GenBank/DDBJ whole genome shotgun (WGS) entry which is preliminary data.</text>
</comment>
<feature type="transmembrane region" description="Helical" evidence="5">
    <location>
        <begin position="385"/>
        <end position="404"/>
    </location>
</feature>
<feature type="transmembrane region" description="Helical" evidence="5">
    <location>
        <begin position="175"/>
        <end position="193"/>
    </location>
</feature>
<sequence>MTLDKKCSRLNLIVQIAAFLFGAIVLTVPSGYGYGPSILVLASVFVFWRKKYYLAMSSEARILSYIFISFFIIQAVSVWVDGGVLKELDRPSRLLMAAMTLPLLSLFPVNINVLLAGLSIGAISSGLIAIYEKVYLRMPRAFDDSMPIQSGNISMTLALLCLCAFFWFRNIGRKGIAAFMLLSFLMGGIGSFLSGTRGGWVLLPIVLLTIVFYFRKQLSLKDGLYASTVCALLIFLAMLPQSGVMDRISNAKADVVHYFDGVNPDTSLGIRLQLWESAYNSFLEKPIFGWGNNGIRLSQLNQYNNGSISEFIYNFNSHAHNQFLDELAKRGAVGFCMLVMLYLYPLWVASKNKNNLLVSSMLAVSSLTLIDYSLSQAFINHNSGIIFFMFLFSVLISMFSTNSTSEALND</sequence>
<accession>A0A1S2CYU9</accession>
<dbReference type="OrthoDB" id="8576060at2"/>
<feature type="domain" description="O-antigen ligase-related" evidence="6">
    <location>
        <begin position="183"/>
        <end position="338"/>
    </location>
</feature>
<name>A0A1S2CYU9_AERSO</name>
<feature type="transmembrane region" description="Helical" evidence="5">
    <location>
        <begin position="151"/>
        <end position="168"/>
    </location>
</feature>
<reference evidence="7 8" key="1">
    <citation type="submission" date="2016-09" db="EMBL/GenBank/DDBJ databases">
        <title>Draft Genome Sequence of Aeromonas sobria Strain 08005, Isolated from Sick Rana catesbeiana.</title>
        <authorList>
            <person name="Yang Q."/>
        </authorList>
    </citation>
    <scope>NUCLEOTIDE SEQUENCE [LARGE SCALE GENOMIC DNA]</scope>
    <source>
        <strain evidence="7 8">08005</strain>
    </source>
</reference>
<feature type="transmembrane region" description="Helical" evidence="5">
    <location>
        <begin position="222"/>
        <end position="239"/>
    </location>
</feature>
<dbReference type="GO" id="GO:0016874">
    <property type="term" value="F:ligase activity"/>
    <property type="evidence" value="ECO:0007669"/>
    <property type="project" value="UniProtKB-KW"/>
</dbReference>
<keyword evidence="4 5" id="KW-0472">Membrane</keyword>